<dbReference type="PANTHER" id="PTHR44111:SF1">
    <property type="entry name" value="ELONGATOR COMPLEX PROTEIN 2"/>
    <property type="match status" value="1"/>
</dbReference>
<comment type="pathway">
    <text evidence="3">tRNA modification; 5-methoxycarbonylmethyl-2-thiouridine-tRNA biosynthesis.</text>
</comment>
<feature type="repeat" description="WD" evidence="11">
    <location>
        <begin position="319"/>
        <end position="354"/>
    </location>
</feature>
<feature type="compositionally biased region" description="Low complexity" evidence="12">
    <location>
        <begin position="1044"/>
        <end position="1069"/>
    </location>
</feature>
<evidence type="ECO:0000256" key="5">
    <source>
        <dbReference type="ARBA" id="ARBA00020267"/>
    </source>
</evidence>
<dbReference type="Pfam" id="PF00400">
    <property type="entry name" value="WD40"/>
    <property type="match status" value="6"/>
</dbReference>
<dbReference type="InterPro" id="IPR037289">
    <property type="entry name" value="Elp2"/>
</dbReference>
<evidence type="ECO:0000256" key="7">
    <source>
        <dbReference type="ARBA" id="ARBA00022574"/>
    </source>
</evidence>
<dbReference type="SUPFAM" id="SSF50978">
    <property type="entry name" value="WD40 repeat-like"/>
    <property type="match status" value="1"/>
</dbReference>
<feature type="region of interest" description="Disordered" evidence="12">
    <location>
        <begin position="1044"/>
        <end position="1087"/>
    </location>
</feature>
<evidence type="ECO:0000256" key="1">
    <source>
        <dbReference type="ARBA" id="ARBA00004123"/>
    </source>
</evidence>
<comment type="caution">
    <text evidence="13">The sequence shown here is derived from an EMBL/GenBank/DDBJ whole genome shotgun (WGS) entry which is preliminary data.</text>
</comment>
<dbReference type="SMART" id="SM00320">
    <property type="entry name" value="WD40"/>
    <property type="match status" value="10"/>
</dbReference>
<feature type="compositionally biased region" description="Low complexity" evidence="12">
    <location>
        <begin position="1076"/>
        <end position="1087"/>
    </location>
</feature>
<feature type="region of interest" description="Disordered" evidence="12">
    <location>
        <begin position="842"/>
        <end position="862"/>
    </location>
</feature>
<dbReference type="Gene3D" id="2.130.10.10">
    <property type="entry name" value="YVTN repeat-like/Quinoprotein amine dehydrogenase"/>
    <property type="match status" value="4"/>
</dbReference>
<dbReference type="PANTHER" id="PTHR44111">
    <property type="entry name" value="ELONGATOR COMPLEX PROTEIN 2"/>
    <property type="match status" value="1"/>
</dbReference>
<organism evidence="13 14">
    <name type="scientific">Purpureocillium lavendulum</name>
    <dbReference type="NCBI Taxonomy" id="1247861"/>
    <lineage>
        <taxon>Eukaryota</taxon>
        <taxon>Fungi</taxon>
        <taxon>Dikarya</taxon>
        <taxon>Ascomycota</taxon>
        <taxon>Pezizomycotina</taxon>
        <taxon>Sordariomycetes</taxon>
        <taxon>Hypocreomycetidae</taxon>
        <taxon>Hypocreales</taxon>
        <taxon>Ophiocordycipitaceae</taxon>
        <taxon>Purpureocillium</taxon>
    </lineage>
</organism>
<keyword evidence="7 11" id="KW-0853">WD repeat</keyword>
<dbReference type="GO" id="GO:0005737">
    <property type="term" value="C:cytoplasm"/>
    <property type="evidence" value="ECO:0007669"/>
    <property type="project" value="UniProtKB-SubCell"/>
</dbReference>
<keyword evidence="14" id="KW-1185">Reference proteome</keyword>
<sequence>MWDHQMHTIFRLSRTTAHEDPDMSAKGASVEYLATGANRQTAVADWSRSGLLAFGADVNVALWHPYADPPNGIGRLLSGHKETVKAVAFAPEAEGDEGTYLISGSDDKTLVLWRSRRGEQDFRALQTLSEHEGPVNCITSVRLDATHPRWIVATGAADASIRIWILEADNLHLLQTVKTAPKFFPLALSLTLLDDESDVLVLAAAGTRDTIQILTADAKADAVQFSAQATLSGHEGWIRSLNFTKETEDPKSDLLLASASQDKYVRIWRFHQGRELPALAASGADPSSGAFLPGKSPSNKAYWLKSAGKDCSITFEALLLGHEDWIYSARWHRHDDGKLQLLSTSADNSLAIWEADPSSGIWVSTVRLGEISREKGATTATGSTGGFWTGLWSPDGNSVACLGRTGSWRRWQYEPAQDFWKPCVAISGHTKAVTGISWSRNGDYLLSTSSDQTTRLHTKWAVSGANTWHEMARPQIHGYDLNCIDALGDSQFVSGADEKLMRVFGEPKAVATLLHRVAGIGGSDVEHMPDAANMPVLGLSNKAIDAVDEDQEIQPVDDRDREAMDPASMVKKSYLEIDHPPFEETLSRHTLWPEIEKLYGHGYEISCLASSHDGKLIASACKASSTNHAVIRLFETERWTEIRPPLTAHSLTATRLRFSADDKYLLSVGRDRQWAVFVRAPEEEAMYKLLQANPKGHSRMILDAAWAPCLSPVFATAGRDKQVRIWALQEKADGPSQFVQAAALPCGTSVTAVDFLPRLVNGKAVLAVGTEVGRLGVYLVSEDGSATVELPLSDHSSATAWYDPLRISSRTPNPLGSQPSTLLALSPDARFSILTKPANMGPISAAASSNDRSRSGTPRASAMAPNMSRIVTSVLPLALKTSPPVLACSAASRYRRAASSTCTVVVWLAPPSTVVTAPALAARFTKSPTPLPPRPYTHGARRTETMRAPPPPVVLASARACFSSLPRVLSGLGSSGDSSVVSPPAGSGAVMSVPMVVTSALSVLLPATKPSARASSAAVSTGSTSSTYAVARWMTRSAAALSARSTSSAVRSPRTGSTPSARSLASLASVRDRPRTACPSATASSATTAPTYPLAPVMKMRFGAMFV</sequence>
<feature type="repeat" description="WD" evidence="11">
    <location>
        <begin position="231"/>
        <end position="278"/>
    </location>
</feature>
<evidence type="ECO:0000256" key="3">
    <source>
        <dbReference type="ARBA" id="ARBA00005043"/>
    </source>
</evidence>
<keyword evidence="10" id="KW-0539">Nucleus</keyword>
<dbReference type="GO" id="GO:0005634">
    <property type="term" value="C:nucleus"/>
    <property type="evidence" value="ECO:0007669"/>
    <property type="project" value="UniProtKB-SubCell"/>
</dbReference>
<evidence type="ECO:0000256" key="10">
    <source>
        <dbReference type="ARBA" id="ARBA00023242"/>
    </source>
</evidence>
<evidence type="ECO:0000256" key="2">
    <source>
        <dbReference type="ARBA" id="ARBA00004496"/>
    </source>
</evidence>
<dbReference type="GO" id="GO:0002098">
    <property type="term" value="P:tRNA wobble uridine modification"/>
    <property type="evidence" value="ECO:0007669"/>
    <property type="project" value="InterPro"/>
</dbReference>
<reference evidence="13" key="1">
    <citation type="submission" date="2023-01" db="EMBL/GenBank/DDBJ databases">
        <title>The growth and conidiation of Purpureocillium lavendulum are regulated by nitrogen source and histone H3K14 acetylation.</title>
        <authorList>
            <person name="Tang P."/>
            <person name="Han J."/>
            <person name="Zhang C."/>
            <person name="Tang P."/>
            <person name="Qi F."/>
            <person name="Zhang K."/>
            <person name="Liang L."/>
        </authorList>
    </citation>
    <scope>NUCLEOTIDE SEQUENCE</scope>
    <source>
        <strain evidence="13">YMF1.00683</strain>
    </source>
</reference>
<keyword evidence="8" id="KW-0819">tRNA processing</keyword>
<gene>
    <name evidence="13" type="primary">ELP2</name>
    <name evidence="13" type="ORF">O9K51_09104</name>
</gene>
<dbReference type="FunFam" id="2.130.10.10:FF:000400">
    <property type="entry name" value="Elongator acetyltransferase complex subunit 2"/>
    <property type="match status" value="1"/>
</dbReference>
<accession>A0AB34FI55</accession>
<proteinExistence type="inferred from homology"/>
<feature type="repeat" description="WD" evidence="11">
    <location>
        <begin position="77"/>
        <end position="123"/>
    </location>
</feature>
<comment type="subcellular location">
    <subcellularLocation>
        <location evidence="2">Cytoplasm</location>
    </subcellularLocation>
    <subcellularLocation>
        <location evidence="1">Nucleus</location>
    </subcellularLocation>
</comment>
<dbReference type="SUPFAM" id="SSF50960">
    <property type="entry name" value="TolB, C-terminal domain"/>
    <property type="match status" value="1"/>
</dbReference>
<dbReference type="GO" id="GO:0033588">
    <property type="term" value="C:elongator holoenzyme complex"/>
    <property type="evidence" value="ECO:0007669"/>
    <property type="project" value="InterPro"/>
</dbReference>
<dbReference type="InterPro" id="IPR015943">
    <property type="entry name" value="WD40/YVTN_repeat-like_dom_sf"/>
</dbReference>
<evidence type="ECO:0000256" key="4">
    <source>
        <dbReference type="ARBA" id="ARBA00005881"/>
    </source>
</evidence>
<evidence type="ECO:0000256" key="8">
    <source>
        <dbReference type="ARBA" id="ARBA00022694"/>
    </source>
</evidence>
<dbReference type="CDD" id="cd00200">
    <property type="entry name" value="WD40"/>
    <property type="match status" value="1"/>
</dbReference>
<dbReference type="EMBL" id="JAQHRD010000008">
    <property type="protein sequence ID" value="KAJ6438511.1"/>
    <property type="molecule type" value="Genomic_DNA"/>
</dbReference>
<comment type="similarity">
    <text evidence="4">Belongs to the WD repeat ELP2 family.</text>
</comment>
<evidence type="ECO:0000256" key="12">
    <source>
        <dbReference type="SAM" id="MobiDB-lite"/>
    </source>
</evidence>
<feature type="repeat" description="WD" evidence="11">
    <location>
        <begin position="694"/>
        <end position="729"/>
    </location>
</feature>
<evidence type="ECO:0000256" key="9">
    <source>
        <dbReference type="ARBA" id="ARBA00022737"/>
    </source>
</evidence>
<evidence type="ECO:0000313" key="13">
    <source>
        <dbReference type="EMBL" id="KAJ6438511.1"/>
    </source>
</evidence>
<evidence type="ECO:0000256" key="11">
    <source>
        <dbReference type="PROSITE-ProRule" id="PRU00221"/>
    </source>
</evidence>
<feature type="repeat" description="WD" evidence="11">
    <location>
        <begin position="426"/>
        <end position="456"/>
    </location>
</feature>
<evidence type="ECO:0000313" key="14">
    <source>
        <dbReference type="Proteomes" id="UP001163105"/>
    </source>
</evidence>
<dbReference type="AlphaFoldDB" id="A0AB34FI55"/>
<evidence type="ECO:0000256" key="6">
    <source>
        <dbReference type="ARBA" id="ARBA00022490"/>
    </source>
</evidence>
<protein>
    <recommendedName>
        <fullName evidence="5">Elongator complex protein 2</fullName>
    </recommendedName>
</protein>
<name>A0AB34FI55_9HYPO</name>
<dbReference type="InterPro" id="IPR036322">
    <property type="entry name" value="WD40_repeat_dom_sf"/>
</dbReference>
<dbReference type="Proteomes" id="UP001163105">
    <property type="component" value="Unassembled WGS sequence"/>
</dbReference>
<keyword evidence="9" id="KW-0677">Repeat</keyword>
<dbReference type="InterPro" id="IPR001680">
    <property type="entry name" value="WD40_rpt"/>
</dbReference>
<dbReference type="PROSITE" id="PS50294">
    <property type="entry name" value="WD_REPEATS_REGION"/>
    <property type="match status" value="2"/>
</dbReference>
<dbReference type="PROSITE" id="PS50082">
    <property type="entry name" value="WD_REPEATS_2"/>
    <property type="match status" value="5"/>
</dbReference>
<keyword evidence="6" id="KW-0963">Cytoplasm</keyword>